<dbReference type="Proteomes" id="UP000825483">
    <property type="component" value="Unassembled WGS sequence"/>
</dbReference>
<proteinExistence type="predicted"/>
<evidence type="ECO:0000313" key="3">
    <source>
        <dbReference type="Proteomes" id="UP000825483"/>
    </source>
</evidence>
<feature type="transmembrane region" description="Helical" evidence="1">
    <location>
        <begin position="35"/>
        <end position="55"/>
    </location>
</feature>
<comment type="caution">
    <text evidence="2">The sequence shown here is derived from an EMBL/GenBank/DDBJ whole genome shotgun (WGS) entry which is preliminary data.</text>
</comment>
<evidence type="ECO:0008006" key="4">
    <source>
        <dbReference type="Google" id="ProtNLM"/>
    </source>
</evidence>
<dbReference type="AlphaFoldDB" id="A0A9R1CY45"/>
<name>A0A9R1CY45_9BACT</name>
<keyword evidence="1" id="KW-1133">Transmembrane helix</keyword>
<organism evidence="2 3">
    <name type="scientific">Prevotella lacticifex</name>
    <dbReference type="NCBI Taxonomy" id="2854755"/>
    <lineage>
        <taxon>Bacteria</taxon>
        <taxon>Pseudomonadati</taxon>
        <taxon>Bacteroidota</taxon>
        <taxon>Bacteroidia</taxon>
        <taxon>Bacteroidales</taxon>
        <taxon>Prevotellaceae</taxon>
        <taxon>Prevotella</taxon>
    </lineage>
</organism>
<gene>
    <name evidence="2" type="ORF">PRLR5076_22850</name>
</gene>
<reference evidence="2" key="1">
    <citation type="journal article" date="2022" name="Int. J. Syst. Evol. Microbiol.">
        <title>Prevotella lacticifex sp. nov., isolated from the rumen of cows.</title>
        <authorList>
            <person name="Shinkai T."/>
            <person name="Ikeyama N."/>
            <person name="Kumagai M."/>
            <person name="Ohmori H."/>
            <person name="Sakamoto M."/>
            <person name="Ohkuma M."/>
            <person name="Mitsumori M."/>
        </authorList>
    </citation>
    <scope>NUCLEOTIDE SEQUENCE</scope>
    <source>
        <strain evidence="2">R5076</strain>
    </source>
</reference>
<evidence type="ECO:0000313" key="2">
    <source>
        <dbReference type="EMBL" id="GJG59434.1"/>
    </source>
</evidence>
<keyword evidence="3" id="KW-1185">Reference proteome</keyword>
<sequence>MDSNKNDIDNIELRSEKVRHIIGQVPPALVRTGTMVITLVVIALAVAFYTIRYPITIEAQGKVMRNESVELLVPYKYLYLFDEPRMARLTLEGQDNDAAPVVCPITSHSENLLIVDGNHYFTAKTSIRSNGKKVQPGLKASAKITISDKTLWQQVFRK</sequence>
<keyword evidence="1" id="KW-0472">Membrane</keyword>
<keyword evidence="1" id="KW-0812">Transmembrane</keyword>
<accession>A0A9R1CY45</accession>
<dbReference type="RefSeq" id="WP_223925503.1">
    <property type="nucleotide sequence ID" value="NZ_BPTV01000001.1"/>
</dbReference>
<evidence type="ECO:0000256" key="1">
    <source>
        <dbReference type="SAM" id="Phobius"/>
    </source>
</evidence>
<protein>
    <recommendedName>
        <fullName evidence="4">HlyD family secretion protein</fullName>
    </recommendedName>
</protein>
<dbReference type="EMBL" id="BPUB01000002">
    <property type="protein sequence ID" value="GJG59434.1"/>
    <property type="molecule type" value="Genomic_DNA"/>
</dbReference>
<dbReference type="GeneID" id="72466525"/>